<keyword evidence="7" id="KW-0408">Iron</keyword>
<dbReference type="Pfam" id="PF13715">
    <property type="entry name" value="CarbopepD_reg_2"/>
    <property type="match status" value="1"/>
</dbReference>
<evidence type="ECO:0000256" key="9">
    <source>
        <dbReference type="ARBA" id="ARBA00023077"/>
    </source>
</evidence>
<dbReference type="InterPro" id="IPR023996">
    <property type="entry name" value="TonB-dep_OMP_SusC/RagA"/>
</dbReference>
<evidence type="ECO:0000256" key="10">
    <source>
        <dbReference type="ARBA" id="ARBA00023136"/>
    </source>
</evidence>
<feature type="domain" description="TonB-dependent receptor-like beta-barrel" evidence="15">
    <location>
        <begin position="421"/>
        <end position="820"/>
    </location>
</feature>
<accession>A0ABU7IB75</accession>
<evidence type="ECO:0000256" key="2">
    <source>
        <dbReference type="ARBA" id="ARBA00022448"/>
    </source>
</evidence>
<evidence type="ECO:0000256" key="13">
    <source>
        <dbReference type="RuleBase" id="RU003357"/>
    </source>
</evidence>
<evidence type="ECO:0000256" key="4">
    <source>
        <dbReference type="ARBA" id="ARBA00022496"/>
    </source>
</evidence>
<comment type="similarity">
    <text evidence="12 13">Belongs to the TonB-dependent receptor family.</text>
</comment>
<comment type="subcellular location">
    <subcellularLocation>
        <location evidence="1 12">Cell outer membrane</location>
        <topology evidence="1 12">Multi-pass membrane protein</topology>
    </subcellularLocation>
</comment>
<feature type="chain" id="PRO_5045884133" evidence="14">
    <location>
        <begin position="22"/>
        <end position="1035"/>
    </location>
</feature>
<keyword evidence="9 13" id="KW-0798">TonB box</keyword>
<dbReference type="InterPro" id="IPR008969">
    <property type="entry name" value="CarboxyPept-like_regulatory"/>
</dbReference>
<keyword evidence="3 12" id="KW-1134">Transmembrane beta strand</keyword>
<feature type="signal peptide" evidence="14">
    <location>
        <begin position="1"/>
        <end position="21"/>
    </location>
</feature>
<dbReference type="InterPro" id="IPR039426">
    <property type="entry name" value="TonB-dep_rcpt-like"/>
</dbReference>
<dbReference type="NCBIfam" id="TIGR04057">
    <property type="entry name" value="SusC_RagA_signa"/>
    <property type="match status" value="1"/>
</dbReference>
<evidence type="ECO:0000256" key="14">
    <source>
        <dbReference type="SAM" id="SignalP"/>
    </source>
</evidence>
<dbReference type="PROSITE" id="PS52016">
    <property type="entry name" value="TONB_DEPENDENT_REC_3"/>
    <property type="match status" value="1"/>
</dbReference>
<dbReference type="NCBIfam" id="TIGR04056">
    <property type="entry name" value="OMP_RagA_SusC"/>
    <property type="match status" value="1"/>
</dbReference>
<organism evidence="17 18">
    <name type="scientific">Pedobacter albus</name>
    <dbReference type="NCBI Taxonomy" id="3113905"/>
    <lineage>
        <taxon>Bacteria</taxon>
        <taxon>Pseudomonadati</taxon>
        <taxon>Bacteroidota</taxon>
        <taxon>Sphingobacteriia</taxon>
        <taxon>Sphingobacteriales</taxon>
        <taxon>Sphingobacteriaceae</taxon>
        <taxon>Pedobacter</taxon>
    </lineage>
</organism>
<protein>
    <submittedName>
        <fullName evidence="17">SusC/RagA family TonB-linked outer membrane protein</fullName>
    </submittedName>
</protein>
<evidence type="ECO:0000256" key="1">
    <source>
        <dbReference type="ARBA" id="ARBA00004571"/>
    </source>
</evidence>
<dbReference type="EMBL" id="JAZDQT010000003">
    <property type="protein sequence ID" value="MEE1946723.1"/>
    <property type="molecule type" value="Genomic_DNA"/>
</dbReference>
<evidence type="ECO:0000256" key="6">
    <source>
        <dbReference type="ARBA" id="ARBA00022729"/>
    </source>
</evidence>
<evidence type="ECO:0000256" key="11">
    <source>
        <dbReference type="ARBA" id="ARBA00023237"/>
    </source>
</evidence>
<sequence length="1035" mass="112518">MKKKLLMLFLGTFLLAIQVMAQQITVSGKVTSTEDNLPIPGATVKIKGTETAVQTSPAGMYSIKTKQGDVLQFIYLGLTTQEKTVGSSTVINVALVPDSKSLNEVVVTALGQKVSKKSLGTAQQEVKGQDLANTQRENFINALQGRIAGVEVTSTSGVPGASTSITIRGVSSISGSNQPLFVVDGLPIDNKTLNTSAFYSDNSSNTAFSNRGVDFTNRAADINPEDIESLVVLKGPEAAALYGIDAANGAIVITTKRGKAGKGSINYSNSFRIEKTSTQPEVQGVYGLGTGGVASAGTLQYFGPAYAPGTVLYNNVDGFFQTALTQKHNLSFDGGSQDVTYRISSSYTDQNGVVPNSDYERFTLNGSTNGKINDWLKVDLSMNYTYAVNNQPFKGSGGPLIGLLLWPQEDNAKDYLTPAGTRRRFTTATDLTSEIENPYFNINKNKINSIQNRITSNFGFTITPVKWLNLKSNIGFDVYNNRNLLLSHPESSRGFSRQGILDIANDNTRNVNIQNLLNLTSQKITSDLSIDATLGNAIQDLKSSIDSQYGEGFLDPNFVSINNTTPTLRNAKSTITQRRLFSLFGRATLNYKNYLYLTATGRNDWTSTIPIGANSFFYPSVSASFVFTDVPAFKDGLSKIFTSGKIRAAFANVGKDARPYSYVPSLESKTTVGGGFGYGFTGPNLDLKPEFASSYELGTELAFFNDRLGLDFTIYRKETSDQIVNDIRGSYATGYVLFNLNGAKTRNEGIEVTVRGTPIKTKDFNWNVLANFESAKGTVLALPNSLPESYVSDTWVYGNVRNGNSPGYSTRSLTGYFYLRNNNGDILINPATGLPVRSSIFIQGPGKGYDRQPDFSIGITNTFTYKNFSLSFLLDMRKGGDVLNATQHFLTQRGLSMMTLDRLNPRIVNGVLQDGKENTANPTKNNIVVTPFYQNSYYSGMSEELFIEKNINWVRLKDVTLQYRLPQTLLSKQKFVKSASVFVTGTDLFLITNYSGLDPVVNGNTAAVGGSGASGIDYGNFPIPIGINFGVKIGL</sequence>
<dbReference type="InterPro" id="IPR036942">
    <property type="entry name" value="Beta-barrel_TonB_sf"/>
</dbReference>
<name>A0ABU7IB75_9SPHI</name>
<dbReference type="InterPro" id="IPR037066">
    <property type="entry name" value="Plug_dom_sf"/>
</dbReference>
<keyword evidence="5 12" id="KW-0812">Transmembrane</keyword>
<dbReference type="PANTHER" id="PTHR32552:SF68">
    <property type="entry name" value="FERRICHROME OUTER MEMBRANE TRANSPORTER_PHAGE RECEPTOR"/>
    <property type="match status" value="1"/>
</dbReference>
<gene>
    <name evidence="17" type="ORF">VRU48_16480</name>
</gene>
<dbReference type="InterPro" id="IPR000531">
    <property type="entry name" value="Beta-barrel_TonB"/>
</dbReference>
<evidence type="ECO:0000259" key="15">
    <source>
        <dbReference type="Pfam" id="PF00593"/>
    </source>
</evidence>
<dbReference type="Pfam" id="PF00593">
    <property type="entry name" value="TonB_dep_Rec_b-barrel"/>
    <property type="match status" value="1"/>
</dbReference>
<comment type="caution">
    <text evidence="17">The sequence shown here is derived from an EMBL/GenBank/DDBJ whole genome shotgun (WGS) entry which is preliminary data.</text>
</comment>
<dbReference type="Proteomes" id="UP001336835">
    <property type="component" value="Unassembled WGS sequence"/>
</dbReference>
<dbReference type="PANTHER" id="PTHR32552">
    <property type="entry name" value="FERRICHROME IRON RECEPTOR-RELATED"/>
    <property type="match status" value="1"/>
</dbReference>
<dbReference type="Gene3D" id="2.170.130.10">
    <property type="entry name" value="TonB-dependent receptor, plug domain"/>
    <property type="match status" value="1"/>
</dbReference>
<dbReference type="Gene3D" id="2.40.170.20">
    <property type="entry name" value="TonB-dependent receptor, beta-barrel domain"/>
    <property type="match status" value="1"/>
</dbReference>
<evidence type="ECO:0000256" key="7">
    <source>
        <dbReference type="ARBA" id="ARBA00023004"/>
    </source>
</evidence>
<evidence type="ECO:0000256" key="8">
    <source>
        <dbReference type="ARBA" id="ARBA00023065"/>
    </source>
</evidence>
<keyword evidence="11 12" id="KW-0998">Cell outer membrane</keyword>
<keyword evidence="10 12" id="KW-0472">Membrane</keyword>
<keyword evidence="18" id="KW-1185">Reference proteome</keyword>
<evidence type="ECO:0000313" key="18">
    <source>
        <dbReference type="Proteomes" id="UP001336835"/>
    </source>
</evidence>
<dbReference type="SUPFAM" id="SSF49464">
    <property type="entry name" value="Carboxypeptidase regulatory domain-like"/>
    <property type="match status" value="1"/>
</dbReference>
<dbReference type="Pfam" id="PF07715">
    <property type="entry name" value="Plug"/>
    <property type="match status" value="1"/>
</dbReference>
<reference evidence="17 18" key="1">
    <citation type="submission" date="2024-01" db="EMBL/GenBank/DDBJ databases">
        <title>Pedobacter sp. nov., isolated from fresh soil.</title>
        <authorList>
            <person name="Le N.T.T."/>
        </authorList>
    </citation>
    <scope>NUCLEOTIDE SEQUENCE [LARGE SCALE GENOMIC DNA]</scope>
    <source>
        <strain evidence="17 18">KR3-3</strain>
    </source>
</reference>
<keyword evidence="6 14" id="KW-0732">Signal</keyword>
<proteinExistence type="inferred from homology"/>
<dbReference type="SUPFAM" id="SSF56935">
    <property type="entry name" value="Porins"/>
    <property type="match status" value="1"/>
</dbReference>
<dbReference type="InterPro" id="IPR012910">
    <property type="entry name" value="Plug_dom"/>
</dbReference>
<feature type="domain" description="TonB-dependent receptor plug" evidence="16">
    <location>
        <begin position="117"/>
        <end position="250"/>
    </location>
</feature>
<evidence type="ECO:0000256" key="5">
    <source>
        <dbReference type="ARBA" id="ARBA00022692"/>
    </source>
</evidence>
<dbReference type="InterPro" id="IPR023997">
    <property type="entry name" value="TonB-dep_OMP_SusC/RagA_CS"/>
</dbReference>
<dbReference type="RefSeq" id="WP_330109017.1">
    <property type="nucleotide sequence ID" value="NZ_JAZDQT010000003.1"/>
</dbReference>
<keyword evidence="2 12" id="KW-0813">Transport</keyword>
<evidence type="ECO:0000259" key="16">
    <source>
        <dbReference type="Pfam" id="PF07715"/>
    </source>
</evidence>
<keyword evidence="8" id="KW-0406">Ion transport</keyword>
<evidence type="ECO:0000256" key="3">
    <source>
        <dbReference type="ARBA" id="ARBA00022452"/>
    </source>
</evidence>
<evidence type="ECO:0000256" key="12">
    <source>
        <dbReference type="PROSITE-ProRule" id="PRU01360"/>
    </source>
</evidence>
<dbReference type="Gene3D" id="2.60.40.1120">
    <property type="entry name" value="Carboxypeptidase-like, regulatory domain"/>
    <property type="match status" value="1"/>
</dbReference>
<evidence type="ECO:0000313" key="17">
    <source>
        <dbReference type="EMBL" id="MEE1946723.1"/>
    </source>
</evidence>
<keyword evidence="4" id="KW-0410">Iron transport</keyword>